<dbReference type="PANTHER" id="PTHR45736:SF7">
    <property type="entry name" value="ZINC FINGER MYM-TYPE PROTEIN 5"/>
    <property type="match status" value="1"/>
</dbReference>
<feature type="domain" description="TRASH" evidence="6">
    <location>
        <begin position="320"/>
        <end position="356"/>
    </location>
</feature>
<organism evidence="7 8">
    <name type="scientific">Equus caballus</name>
    <name type="common">Horse</name>
    <dbReference type="NCBI Taxonomy" id="9796"/>
    <lineage>
        <taxon>Eukaryota</taxon>
        <taxon>Metazoa</taxon>
        <taxon>Chordata</taxon>
        <taxon>Craniata</taxon>
        <taxon>Vertebrata</taxon>
        <taxon>Euteleostomi</taxon>
        <taxon>Mammalia</taxon>
        <taxon>Eutheria</taxon>
        <taxon>Laurasiatheria</taxon>
        <taxon>Perissodactyla</taxon>
        <taxon>Equidae</taxon>
        <taxon>Equus</taxon>
    </lineage>
</organism>
<evidence type="ECO:0000256" key="2">
    <source>
        <dbReference type="ARBA" id="ARBA00022737"/>
    </source>
</evidence>
<gene>
    <name evidence="7" type="primary">ZMYM5</name>
</gene>
<dbReference type="Proteomes" id="UP000002281">
    <property type="component" value="Chromosome 17"/>
</dbReference>
<evidence type="ECO:0000313" key="8">
    <source>
        <dbReference type="Proteomes" id="UP000002281"/>
    </source>
</evidence>
<keyword evidence="1" id="KW-0479">Metal-binding</keyword>
<evidence type="ECO:0000313" key="7">
    <source>
        <dbReference type="Ensembl" id="ENSECAP00000083711.1"/>
    </source>
</evidence>
<proteinExistence type="predicted"/>
<reference evidence="7" key="3">
    <citation type="submission" date="2025-09" db="UniProtKB">
        <authorList>
            <consortium name="Ensembl"/>
        </authorList>
    </citation>
    <scope>IDENTIFICATION</scope>
    <source>
        <strain evidence="7">Thoroughbred</strain>
    </source>
</reference>
<evidence type="ECO:0000256" key="4">
    <source>
        <dbReference type="ARBA" id="ARBA00022833"/>
    </source>
</evidence>
<dbReference type="Pfam" id="PF06467">
    <property type="entry name" value="zf-FCS"/>
    <property type="match status" value="3"/>
</dbReference>
<dbReference type="InterPro" id="IPR010507">
    <property type="entry name" value="Znf_MYM"/>
</dbReference>
<keyword evidence="3" id="KW-0863">Zinc-finger</keyword>
<dbReference type="PANTHER" id="PTHR45736">
    <property type="entry name" value="ZINC FINGER MYM-TYPE PROTEIN"/>
    <property type="match status" value="1"/>
</dbReference>
<sequence>MDAPEAPRPALPSSQWGRGGRGLAGLGRAAAASASSSSPALNPGLDRAELTENHLQASLVRLWQKLRRKTFLLFFGMDKRSVGRLDLTEQTPLLLGSKAMAASLTDVGNSFGDSTSPLINRSRNSSMEDDDDDDDVVFIESIQPLSNSAPAIADQRNFKFASSRNEKLQGNFSVILPSSRDLASQKGNISETIVIDDEEDIETNGGKKTNSSSFIEWGLPGTKNRAKDLDFSTSSLSRSKTKTAVGPFNPGRVNVAGDEFQSGEFATHHSPDSWISQSASFPRNQKQPGVDSLSPVASLPKQIFQPSAQQQPTKPAKITCAHCRKPLQKGQTAYQRKGSAHLFCSTTCLSSFSHKRMPKKRNVICKKDASTKKATIGPQVESSEFFQEFCGTSCLSPYEDNQNLRKRVLNKSRCTICSKLTEIRHEVSVNNVTHKLCSNQCFNKYRLANGLIMNCCEQCGEYLPRKSAGNHVLTIESQQMRFCCQSCINEYKQIMETKSKKFPASENRKRNAITEENERTLYGSLNTLLEKIEGIPEKKEKTLDLQISAECSTDTSLIKQDVNLPSFMSTIADKFQEQLEEKKSEESIIPVVLSADPGTWPRVLNIKQRDTLVENDPPQVRNFNFPKDNTGRKFSETYYTRILSNGEKTTRAWLLYSTSKDSVFCLYCKLFGEGKNQLKNENGCKDWQHLSHILSKHEESEMHINNSVKYSKLKSDLKKNKTVEAAEHRLKENEKNDGVLLLYT</sequence>
<evidence type="ECO:0000259" key="6">
    <source>
        <dbReference type="SMART" id="SM00746"/>
    </source>
</evidence>
<dbReference type="Ensembl" id="ENSECAT00000092027.1">
    <property type="protein sequence ID" value="ENSECAP00000083711.1"/>
    <property type="gene ID" value="ENSECAG00000000194.4"/>
</dbReference>
<feature type="domain" description="TRASH" evidence="6">
    <location>
        <begin position="362"/>
        <end position="402"/>
    </location>
</feature>
<name>A0A9L0TBN1_HORSE</name>
<dbReference type="GO" id="GO:0008270">
    <property type="term" value="F:zinc ion binding"/>
    <property type="evidence" value="ECO:0007669"/>
    <property type="project" value="UniProtKB-KW"/>
</dbReference>
<dbReference type="SUPFAM" id="SSF57716">
    <property type="entry name" value="Glucocorticoid receptor-like (DNA-binding domain)"/>
    <property type="match status" value="1"/>
</dbReference>
<accession>A0A9L0TBN1</accession>
<feature type="region of interest" description="Disordered" evidence="5">
    <location>
        <begin position="263"/>
        <end position="294"/>
    </location>
</feature>
<reference evidence="7" key="2">
    <citation type="submission" date="2025-08" db="UniProtKB">
        <authorList>
            <consortium name="Ensembl"/>
        </authorList>
    </citation>
    <scope>IDENTIFICATION</scope>
    <source>
        <strain evidence="7">Thoroughbred</strain>
    </source>
</reference>
<evidence type="ECO:0000256" key="1">
    <source>
        <dbReference type="ARBA" id="ARBA00022723"/>
    </source>
</evidence>
<keyword evidence="2" id="KW-0677">Repeat</keyword>
<reference evidence="7 8" key="1">
    <citation type="journal article" date="2009" name="Science">
        <title>Genome sequence, comparative analysis, and population genetics of the domestic horse.</title>
        <authorList>
            <consortium name="Broad Institute Genome Sequencing Platform"/>
            <consortium name="Broad Institute Whole Genome Assembly Team"/>
            <person name="Wade C.M."/>
            <person name="Giulotto E."/>
            <person name="Sigurdsson S."/>
            <person name="Zoli M."/>
            <person name="Gnerre S."/>
            <person name="Imsland F."/>
            <person name="Lear T.L."/>
            <person name="Adelson D.L."/>
            <person name="Bailey E."/>
            <person name="Bellone R.R."/>
            <person name="Bloecker H."/>
            <person name="Distl O."/>
            <person name="Edgar R.C."/>
            <person name="Garber M."/>
            <person name="Leeb T."/>
            <person name="Mauceli E."/>
            <person name="MacLeod J.N."/>
            <person name="Penedo M.C.T."/>
            <person name="Raison J.M."/>
            <person name="Sharpe T."/>
            <person name="Vogel J."/>
            <person name="Andersson L."/>
            <person name="Antczak D.F."/>
            <person name="Biagi T."/>
            <person name="Binns M.M."/>
            <person name="Chowdhary B.P."/>
            <person name="Coleman S.J."/>
            <person name="Della Valle G."/>
            <person name="Fryc S."/>
            <person name="Guerin G."/>
            <person name="Hasegawa T."/>
            <person name="Hill E.W."/>
            <person name="Jurka J."/>
            <person name="Kiialainen A."/>
            <person name="Lindgren G."/>
            <person name="Liu J."/>
            <person name="Magnani E."/>
            <person name="Mickelson J.R."/>
            <person name="Murray J."/>
            <person name="Nergadze S.G."/>
            <person name="Onofrio R."/>
            <person name="Pedroni S."/>
            <person name="Piras M.F."/>
            <person name="Raudsepp T."/>
            <person name="Rocchi M."/>
            <person name="Roeed K.H."/>
            <person name="Ryder O.A."/>
            <person name="Searle S."/>
            <person name="Skow L."/>
            <person name="Swinburne J.E."/>
            <person name="Syvaenen A.C."/>
            <person name="Tozaki T."/>
            <person name="Valberg S.J."/>
            <person name="Vaudin M."/>
            <person name="White J.R."/>
            <person name="Zody M.C."/>
            <person name="Lander E.S."/>
            <person name="Lindblad-Toh K."/>
        </authorList>
    </citation>
    <scope>NUCLEOTIDE SEQUENCE [LARGE SCALE GENOMIC DNA]</scope>
    <source>
        <strain evidence="7 8">Thoroughbred</strain>
    </source>
</reference>
<dbReference type="SMART" id="SM00746">
    <property type="entry name" value="TRASH"/>
    <property type="match status" value="4"/>
</dbReference>
<evidence type="ECO:0000256" key="3">
    <source>
        <dbReference type="ARBA" id="ARBA00022771"/>
    </source>
</evidence>
<dbReference type="GeneTree" id="ENSGT00940000162379"/>
<feature type="compositionally biased region" description="Polar residues" evidence="5">
    <location>
        <begin position="273"/>
        <end position="287"/>
    </location>
</feature>
<keyword evidence="4" id="KW-0862">Zinc</keyword>
<feature type="domain" description="TRASH" evidence="6">
    <location>
        <begin position="414"/>
        <end position="449"/>
    </location>
</feature>
<keyword evidence="8" id="KW-1185">Reference proteome</keyword>
<evidence type="ECO:0000256" key="5">
    <source>
        <dbReference type="SAM" id="MobiDB-lite"/>
    </source>
</evidence>
<protein>
    <submittedName>
        <fullName evidence="7">Zinc finger MYM-type containing 5</fullName>
    </submittedName>
</protein>
<dbReference type="InterPro" id="IPR051284">
    <property type="entry name" value="ZnF_MYMT-QRICH1"/>
</dbReference>
<dbReference type="InterPro" id="IPR011017">
    <property type="entry name" value="TRASH_dom"/>
</dbReference>
<feature type="domain" description="TRASH" evidence="6">
    <location>
        <begin position="456"/>
        <end position="495"/>
    </location>
</feature>
<dbReference type="AlphaFoldDB" id="A0A9L0TBN1"/>